<feature type="transmembrane region" description="Helical" evidence="1">
    <location>
        <begin position="44"/>
        <end position="69"/>
    </location>
</feature>
<dbReference type="InterPro" id="IPR017259">
    <property type="entry name" value="UCP037672"/>
</dbReference>
<gene>
    <name evidence="2" type="ORF">G3A45_03565</name>
</gene>
<name>A0A6P1YB19_9FIRM</name>
<dbReference type="Proteomes" id="UP000464452">
    <property type="component" value="Chromosome"/>
</dbReference>
<feature type="transmembrane region" description="Helical" evidence="1">
    <location>
        <begin position="6"/>
        <end position="23"/>
    </location>
</feature>
<keyword evidence="1" id="KW-0472">Membrane</keyword>
<organism evidence="2 3">
    <name type="scientific">Caloranaerobacter azorensis</name>
    <dbReference type="NCBI Taxonomy" id="116090"/>
    <lineage>
        <taxon>Bacteria</taxon>
        <taxon>Bacillati</taxon>
        <taxon>Bacillota</taxon>
        <taxon>Tissierellia</taxon>
        <taxon>Tissierellales</taxon>
        <taxon>Thermohalobacteraceae</taxon>
        <taxon>Caloranaerobacter</taxon>
    </lineage>
</organism>
<accession>A0A6P1YB19</accession>
<dbReference type="Pfam" id="PF12650">
    <property type="entry name" value="DUF3784"/>
    <property type="match status" value="1"/>
</dbReference>
<keyword evidence="1" id="KW-0812">Transmembrane</keyword>
<proteinExistence type="predicted"/>
<dbReference type="AlphaFoldDB" id="A0A6P1YB19"/>
<sequence length="100" mass="12030">MFLLNFIFFLSGFIFIYFGYMIWRYKKLWLIAGYNEKRVADKEGLARFTGFYLFLMSFIIMVISIIGMIFDINTTIPYTIAVVIISIRMAFGHRKYERKY</sequence>
<reference evidence="2 3" key="1">
    <citation type="submission" date="2020-02" db="EMBL/GenBank/DDBJ databases">
        <title>Thermophilic hydrogen producing bacteria, Caloranaerobacter azorensis.</title>
        <authorList>
            <person name="Baek K."/>
        </authorList>
    </citation>
    <scope>NUCLEOTIDE SEQUENCE [LARGE SCALE GENOMIC DNA]</scope>
    <source>
        <strain evidence="2 3">T3-1</strain>
    </source>
</reference>
<dbReference type="KEGG" id="cazo:G3A45_03565"/>
<dbReference type="EMBL" id="CP048617">
    <property type="protein sequence ID" value="QIB26469.1"/>
    <property type="molecule type" value="Genomic_DNA"/>
</dbReference>
<dbReference type="RefSeq" id="WP_163234533.1">
    <property type="nucleotide sequence ID" value="NZ_CP048617.1"/>
</dbReference>
<feature type="transmembrane region" description="Helical" evidence="1">
    <location>
        <begin position="75"/>
        <end position="91"/>
    </location>
</feature>
<protein>
    <submittedName>
        <fullName evidence="2">DUF3784 domain-containing protein</fullName>
    </submittedName>
</protein>
<evidence type="ECO:0000313" key="3">
    <source>
        <dbReference type="Proteomes" id="UP000464452"/>
    </source>
</evidence>
<keyword evidence="1" id="KW-1133">Transmembrane helix</keyword>
<evidence type="ECO:0000313" key="2">
    <source>
        <dbReference type="EMBL" id="QIB26469.1"/>
    </source>
</evidence>
<evidence type="ECO:0000256" key="1">
    <source>
        <dbReference type="SAM" id="Phobius"/>
    </source>
</evidence>